<gene>
    <name evidence="4" type="ORF">ACFQPF_05610</name>
</gene>
<accession>A0ABW2NP33</accession>
<dbReference type="InterPro" id="IPR002347">
    <property type="entry name" value="SDR_fam"/>
</dbReference>
<dbReference type="PROSITE" id="PS00061">
    <property type="entry name" value="ADH_SHORT"/>
    <property type="match status" value="1"/>
</dbReference>
<keyword evidence="5" id="KW-1185">Reference proteome</keyword>
<proteinExistence type="inferred from homology"/>
<dbReference type="PIRSF" id="PIRSF000126">
    <property type="entry name" value="11-beta-HSD1"/>
    <property type="match status" value="1"/>
</dbReference>
<dbReference type="PRINTS" id="PR00080">
    <property type="entry name" value="SDRFAMILY"/>
</dbReference>
<dbReference type="EMBL" id="JBHTCP010000011">
    <property type="protein sequence ID" value="MFC7371145.1"/>
    <property type="molecule type" value="Genomic_DNA"/>
</dbReference>
<evidence type="ECO:0000256" key="3">
    <source>
        <dbReference type="RuleBase" id="RU000363"/>
    </source>
</evidence>
<dbReference type="Gene3D" id="3.40.50.720">
    <property type="entry name" value="NAD(P)-binding Rossmann-like Domain"/>
    <property type="match status" value="1"/>
</dbReference>
<dbReference type="InterPro" id="IPR036291">
    <property type="entry name" value="NAD(P)-bd_dom_sf"/>
</dbReference>
<evidence type="ECO:0000313" key="5">
    <source>
        <dbReference type="Proteomes" id="UP001596549"/>
    </source>
</evidence>
<dbReference type="EC" id="1.-.-.-" evidence="4"/>
<dbReference type="PANTHER" id="PTHR44196">
    <property type="entry name" value="DEHYDROGENASE/REDUCTASE SDR FAMILY MEMBER 7B"/>
    <property type="match status" value="1"/>
</dbReference>
<protein>
    <submittedName>
        <fullName evidence="4">SDR family NAD(P)-dependent oxidoreductase</fullName>
        <ecNumber evidence="4">1.-.-.-</ecNumber>
    </submittedName>
</protein>
<keyword evidence="2 4" id="KW-0560">Oxidoreductase</keyword>
<dbReference type="RefSeq" id="WP_379747431.1">
    <property type="nucleotide sequence ID" value="NZ_JBHTCP010000011.1"/>
</dbReference>
<organism evidence="4 5">
    <name type="scientific">Fictibacillus iocasae</name>
    <dbReference type="NCBI Taxonomy" id="2715437"/>
    <lineage>
        <taxon>Bacteria</taxon>
        <taxon>Bacillati</taxon>
        <taxon>Bacillota</taxon>
        <taxon>Bacilli</taxon>
        <taxon>Bacillales</taxon>
        <taxon>Fictibacillaceae</taxon>
        <taxon>Fictibacillus</taxon>
    </lineage>
</organism>
<evidence type="ECO:0000313" key="4">
    <source>
        <dbReference type="EMBL" id="MFC7371145.1"/>
    </source>
</evidence>
<sequence length="264" mass="28787">MKKSLDGKHVIITGASGGLGAQIAMDCAKRGAIPVLLARRAEQLDTVAHLIQNHTNTIPITIKLDVTDRSEVKHVFQQLLKNLPSVDVLINNAGFGVFEEFHEAKWNSVEGMFQTNVLGLMACTQEVLPVMLRQGRGHIINIASQAGKISTAKSTVYAASKHAVLGFTNGLRMEVGDRGIAVTSVNPGPIATDFFTIADTSGNYVKNVARYMLKPETVSHEIMKAIEKPVREINLPRWMGIGSRLYQLMPSVVEKIGGKAFKQK</sequence>
<name>A0ABW2NP33_9BACL</name>
<dbReference type="InterPro" id="IPR020904">
    <property type="entry name" value="Sc_DH/Rdtase_CS"/>
</dbReference>
<comment type="caution">
    <text evidence="4">The sequence shown here is derived from an EMBL/GenBank/DDBJ whole genome shotgun (WGS) entry which is preliminary data.</text>
</comment>
<dbReference type="Proteomes" id="UP001596549">
    <property type="component" value="Unassembled WGS sequence"/>
</dbReference>
<evidence type="ECO:0000256" key="1">
    <source>
        <dbReference type="ARBA" id="ARBA00006484"/>
    </source>
</evidence>
<dbReference type="PRINTS" id="PR00081">
    <property type="entry name" value="GDHRDH"/>
</dbReference>
<evidence type="ECO:0000256" key="2">
    <source>
        <dbReference type="ARBA" id="ARBA00023002"/>
    </source>
</evidence>
<comment type="similarity">
    <text evidence="1 3">Belongs to the short-chain dehydrogenases/reductases (SDR) family.</text>
</comment>
<dbReference type="Pfam" id="PF00106">
    <property type="entry name" value="adh_short"/>
    <property type="match status" value="1"/>
</dbReference>
<dbReference type="PANTHER" id="PTHR44196:SF1">
    <property type="entry name" value="DEHYDROGENASE_REDUCTASE SDR FAMILY MEMBER 7B"/>
    <property type="match status" value="1"/>
</dbReference>
<reference evidence="5" key="1">
    <citation type="journal article" date="2019" name="Int. J. Syst. Evol. Microbiol.">
        <title>The Global Catalogue of Microorganisms (GCM) 10K type strain sequencing project: providing services to taxonomists for standard genome sequencing and annotation.</title>
        <authorList>
            <consortium name="The Broad Institute Genomics Platform"/>
            <consortium name="The Broad Institute Genome Sequencing Center for Infectious Disease"/>
            <person name="Wu L."/>
            <person name="Ma J."/>
        </authorList>
    </citation>
    <scope>NUCLEOTIDE SEQUENCE [LARGE SCALE GENOMIC DNA]</scope>
    <source>
        <strain evidence="5">NBRC 106396</strain>
    </source>
</reference>
<dbReference type="GO" id="GO:0016491">
    <property type="term" value="F:oxidoreductase activity"/>
    <property type="evidence" value="ECO:0007669"/>
    <property type="project" value="UniProtKB-KW"/>
</dbReference>
<dbReference type="SUPFAM" id="SSF51735">
    <property type="entry name" value="NAD(P)-binding Rossmann-fold domains"/>
    <property type="match status" value="1"/>
</dbReference>